<dbReference type="InterPro" id="IPR001466">
    <property type="entry name" value="Beta-lactam-related"/>
</dbReference>
<keyword evidence="1" id="KW-0378">Hydrolase</keyword>
<dbReference type="AlphaFoldDB" id="A0A1C0AKV1"/>
<reference evidence="2" key="1">
    <citation type="submission" date="2016-07" db="EMBL/GenBank/DDBJ databases">
        <authorList>
            <person name="Florea S."/>
            <person name="Webb J.S."/>
            <person name="Jaromczyk J."/>
            <person name="Schardl C.L."/>
        </authorList>
    </citation>
    <scope>NUCLEOTIDE SEQUENCE [LARGE SCALE GENOMIC DNA]</scope>
    <source>
        <strain evidence="2">IPBSL-7</strain>
    </source>
</reference>
<dbReference type="EMBL" id="MBQD01000022">
    <property type="protein sequence ID" value="OCL33301.1"/>
    <property type="molecule type" value="Genomic_DNA"/>
</dbReference>
<proteinExistence type="predicted"/>
<organism evidence="1 2">
    <name type="scientific">Tessaracoccus lapidicaptus</name>
    <dbReference type="NCBI Taxonomy" id="1427523"/>
    <lineage>
        <taxon>Bacteria</taxon>
        <taxon>Bacillati</taxon>
        <taxon>Actinomycetota</taxon>
        <taxon>Actinomycetes</taxon>
        <taxon>Propionibacteriales</taxon>
        <taxon>Propionibacteriaceae</taxon>
        <taxon>Tessaracoccus</taxon>
    </lineage>
</organism>
<dbReference type="Gene3D" id="3.40.710.10">
    <property type="entry name" value="DD-peptidase/beta-lactamase superfamily"/>
    <property type="match status" value="1"/>
</dbReference>
<comment type="caution">
    <text evidence="1">The sequence shown here is derived from an EMBL/GenBank/DDBJ whole genome shotgun (WGS) entry which is preliminary data.</text>
</comment>
<gene>
    <name evidence="1" type="ORF">BCR15_05595</name>
</gene>
<dbReference type="GO" id="GO:0016787">
    <property type="term" value="F:hydrolase activity"/>
    <property type="evidence" value="ECO:0007669"/>
    <property type="project" value="UniProtKB-KW"/>
</dbReference>
<dbReference type="InterPro" id="IPR050789">
    <property type="entry name" value="Diverse_Enzym_Activities"/>
</dbReference>
<dbReference type="Pfam" id="PF00144">
    <property type="entry name" value="Beta-lactamase"/>
    <property type="match status" value="1"/>
</dbReference>
<protein>
    <submittedName>
        <fullName evidence="1">Serine hydrolase</fullName>
    </submittedName>
</protein>
<dbReference type="PANTHER" id="PTHR43283:SF7">
    <property type="entry name" value="BETA-LACTAMASE-RELATED DOMAIN-CONTAINING PROTEIN"/>
    <property type="match status" value="1"/>
</dbReference>
<evidence type="ECO:0000313" key="1">
    <source>
        <dbReference type="EMBL" id="OCL33301.1"/>
    </source>
</evidence>
<sequence>MDINLTGLDGALAQRSFTGVIAVYADGRRVAERCAGYRHRAHRVPMTIDTRIAVASGSKAFTALAVMRLVDDGRLRLDQPVREMLGADLPLIDAAVTVEHLLTHTSGIGDYLDEDGDWEVSDHVLTVPVHTLTTAEAFLPLLDGHAQRSRPGERFSYCNSGYMILGVILERITGDTYHEAVTRLVLEPAGLTRTGFLPLNELPADAAVGYIHDEGDLANTLHLPVLGNADGGAFTTAHDLHQFWTAFLDGRIVAVDTVAAMTRPRHDVPGEGLRYAMGFWVHPTRDVLILEGYDAGASFRSSHAPVHGLTVSVLGNSSEGAWPVIGAVAGLLDAALQHADEVGDPPSGADVDRPR</sequence>
<dbReference type="Proteomes" id="UP000093501">
    <property type="component" value="Unassembled WGS sequence"/>
</dbReference>
<name>A0A1C0AKV1_9ACTN</name>
<evidence type="ECO:0000313" key="2">
    <source>
        <dbReference type="Proteomes" id="UP000093501"/>
    </source>
</evidence>
<keyword evidence="2" id="KW-1185">Reference proteome</keyword>
<dbReference type="PANTHER" id="PTHR43283">
    <property type="entry name" value="BETA-LACTAMASE-RELATED"/>
    <property type="match status" value="1"/>
</dbReference>
<accession>A0A1C0AKV1</accession>
<dbReference type="RefSeq" id="WP_068751867.1">
    <property type="nucleotide sequence ID" value="NZ_LR214441.1"/>
</dbReference>
<dbReference type="InterPro" id="IPR012338">
    <property type="entry name" value="Beta-lactam/transpept-like"/>
</dbReference>
<dbReference type="SUPFAM" id="SSF56601">
    <property type="entry name" value="beta-lactamase/transpeptidase-like"/>
    <property type="match status" value="1"/>
</dbReference>